<dbReference type="Pfam" id="PF05970">
    <property type="entry name" value="PIF1"/>
    <property type="match status" value="1"/>
</dbReference>
<keyword evidence="5" id="KW-1185">Reference proteome</keyword>
<proteinExistence type="inferred from homology"/>
<dbReference type="InterPro" id="IPR010285">
    <property type="entry name" value="DNA_helicase_pif1-like_DEAD"/>
</dbReference>
<keyword evidence="1" id="KW-0234">DNA repair</keyword>
<evidence type="ECO:0000256" key="2">
    <source>
        <dbReference type="SAM" id="MobiDB-lite"/>
    </source>
</evidence>
<keyword evidence="1" id="KW-0547">Nucleotide-binding</keyword>
<reference evidence="4" key="1">
    <citation type="submission" date="2023-10" db="EMBL/GenBank/DDBJ databases">
        <authorList>
            <person name="Chen Y."/>
            <person name="Shah S."/>
            <person name="Dougan E. K."/>
            <person name="Thang M."/>
            <person name="Chan C."/>
        </authorList>
    </citation>
    <scope>NUCLEOTIDE SEQUENCE [LARGE SCALE GENOMIC DNA]</scope>
</reference>
<dbReference type="EC" id="5.6.2.3" evidence="1"/>
<dbReference type="PANTHER" id="PTHR47642">
    <property type="entry name" value="ATP-DEPENDENT DNA HELICASE"/>
    <property type="match status" value="1"/>
</dbReference>
<feature type="region of interest" description="Disordered" evidence="2">
    <location>
        <begin position="453"/>
        <end position="509"/>
    </location>
</feature>
<keyword evidence="1" id="KW-0227">DNA damage</keyword>
<accession>A0ABN9VTN8</accession>
<dbReference type="EMBL" id="CAUYUJ010017676">
    <property type="protein sequence ID" value="CAK0876882.1"/>
    <property type="molecule type" value="Genomic_DNA"/>
</dbReference>
<keyword evidence="1" id="KW-0378">Hydrolase</keyword>
<keyword evidence="1" id="KW-0347">Helicase</keyword>
<evidence type="ECO:0000313" key="4">
    <source>
        <dbReference type="EMBL" id="CAK0876882.1"/>
    </source>
</evidence>
<keyword evidence="1" id="KW-0233">DNA recombination</keyword>
<comment type="catalytic activity">
    <reaction evidence="1">
        <text>ATP + H2O = ADP + phosphate + H(+)</text>
        <dbReference type="Rhea" id="RHEA:13065"/>
        <dbReference type="ChEBI" id="CHEBI:15377"/>
        <dbReference type="ChEBI" id="CHEBI:15378"/>
        <dbReference type="ChEBI" id="CHEBI:30616"/>
        <dbReference type="ChEBI" id="CHEBI:43474"/>
        <dbReference type="ChEBI" id="CHEBI:456216"/>
        <dbReference type="EC" id="5.6.2.3"/>
    </reaction>
</comment>
<evidence type="ECO:0000259" key="3">
    <source>
        <dbReference type="Pfam" id="PF05970"/>
    </source>
</evidence>
<organism evidence="4 5">
    <name type="scientific">Prorocentrum cordatum</name>
    <dbReference type="NCBI Taxonomy" id="2364126"/>
    <lineage>
        <taxon>Eukaryota</taxon>
        <taxon>Sar</taxon>
        <taxon>Alveolata</taxon>
        <taxon>Dinophyceae</taxon>
        <taxon>Prorocentrales</taxon>
        <taxon>Prorocentraceae</taxon>
        <taxon>Prorocentrum</taxon>
    </lineage>
</organism>
<sequence>GNEGDVSAFSEKSAPHCADESYAFSMGEAFLQRLATLNPVATTLLWEQRAEAIFTELVGMPQHHKRRKSQLIDENIPHRGIFGTPWAWHFVTETNGRKSFHFHAGVIAGASPTLLADVAGYPRLEAAVHAALDSMYTAHVPADLHAIDVARRALRIPAERQTFFQTTDTPTPEAVREFHIDAAITALTTGLHTHAATCHKGKNGKLGCRMAKPSGHPVPQSRVLAILPDEPAQGTVDCSCKYCTPGRLRDIMNMPRADLESLDPSAAHGMFRDVCRELSSLLSRPTQGRNLNDCLNSCSQDNARAILLAWHGMRRRNAALVEFSPTLSGRVRSNTAPLHLGAGEAAKGAGMYMVKYLVKEAYDLAASLSALADARRHIDLYPSSADDAGTAARCTRHFLQRVLNSSAAELAPTQAAAIALGVASSGRSHTYVNAYVWDAVHLRRLLPTGVSLLSSSSSDNPPPAPDPPDSEDSPLGQRDADACAGDPDDVDAADECDHPRRGTCSIYTTSDGTPIALSQADHYAHRSQQLADLTFDEFVMGMRIQKVSAEQRAKIAAESGKRGRPTNPSFELEPPHPLAGQYVIRARQRMEVAHAEYFAALFAPWSAAQLETATPTTWSAYQRRLEDAAHGSAPPASDSVRHGKSQRIAEGRLFRIHHVATALTSNARKTDIMSKWRMRDRTLWSETTSCPDVALPPGRSKDQETDAAADIRNLRDAASADVNSRAMKRDDPHDTLASLRQQGLRQVHLLQGAGGRKSVLLKAMHAVLRRLHLGHMAITAWTGVASAPFGAPTLCSLLKIDFTCLAEDRPVDADTLQLLRKDFADAMCDPADLLVFVVDEASFLVPAALHHIDLQLQRLRGVHGVPFGGVALILAGDFWQKPPPSSTTLAELLASADVPGLSRPVRHSPMSTSDKGLEIFRRARRTVLTQQMRAADDPGFQTDLLQLRDTTPGAPVPARLTDSLREVSTHDIQTHPAWSFAPICALSNFERYLLNRIQAERFARTHSLPLIRWRYPLHGRHCSMLPADVQDGLYENEPGMWGCFVRGAPAMLLANIQPTKFCVNGAMGFLHSLSFDGDAPGVFLDAVAPGGFREIILEEPPASINVQISLPAGEDGAGIETLVPGSVVVPIAYTSHVEDYDATSLFSILKRAPKRTRIRCHAVTLAFACADYKLQGKTCDELVLSVARLACGCFTDRLRKPGDCTICATCRLPENFTLGTPGTMQMEIGNPPSPMRRRLAHHLPDSVHRAPLRGHRVHDQWREGHNWYEYPHA</sequence>
<evidence type="ECO:0000256" key="1">
    <source>
        <dbReference type="RuleBase" id="RU363044"/>
    </source>
</evidence>
<protein>
    <recommendedName>
        <fullName evidence="1">ATP-dependent DNA helicase</fullName>
        <ecNumber evidence="1">5.6.2.3</ecNumber>
    </recommendedName>
</protein>
<dbReference type="Gene3D" id="3.40.50.300">
    <property type="entry name" value="P-loop containing nucleotide triphosphate hydrolases"/>
    <property type="match status" value="1"/>
</dbReference>
<name>A0ABN9VTN8_9DINO</name>
<dbReference type="InterPro" id="IPR051055">
    <property type="entry name" value="PIF1_helicase"/>
</dbReference>
<feature type="non-terminal residue" evidence="4">
    <location>
        <position position="1273"/>
    </location>
</feature>
<dbReference type="PANTHER" id="PTHR47642:SF5">
    <property type="entry name" value="ATP-DEPENDENT DNA HELICASE"/>
    <property type="match status" value="1"/>
</dbReference>
<gene>
    <name evidence="4" type="ORF">PCOR1329_LOCUS61086</name>
</gene>
<dbReference type="Proteomes" id="UP001189429">
    <property type="component" value="Unassembled WGS sequence"/>
</dbReference>
<comment type="cofactor">
    <cofactor evidence="1">
        <name>Mg(2+)</name>
        <dbReference type="ChEBI" id="CHEBI:18420"/>
    </cofactor>
</comment>
<keyword evidence="1" id="KW-0067">ATP-binding</keyword>
<feature type="domain" description="DNA helicase Pif1-like DEAD-box helicase" evidence="3">
    <location>
        <begin position="750"/>
        <end position="883"/>
    </location>
</feature>
<feature type="non-terminal residue" evidence="4">
    <location>
        <position position="1"/>
    </location>
</feature>
<comment type="similarity">
    <text evidence="1">Belongs to the helicase family.</text>
</comment>
<comment type="caution">
    <text evidence="4">The sequence shown here is derived from an EMBL/GenBank/DDBJ whole genome shotgun (WGS) entry which is preliminary data.</text>
</comment>
<evidence type="ECO:0000313" key="5">
    <source>
        <dbReference type="Proteomes" id="UP001189429"/>
    </source>
</evidence>
<dbReference type="InterPro" id="IPR027417">
    <property type="entry name" value="P-loop_NTPase"/>
</dbReference>